<sequence>MLTDLQSVFEQTSDRSSIMTRQNAGPPKSDFEAKDRRRKAMEDLMQRSRLNVSSDWKWTLSERIGRSNFSVFLEADPFNKGKLWAVKRVEKDRAGFGKPKDWILREISASALLTQEKSEHFVEFFGWTGDISNVYIAMQYIELGDLAKHLKAENRWTEDDIKRMAKQLLSGLEIMHGHRIIHRDLKPENIFLFKRYPVHVKIGDFGISKRIPGDGSTRGVTDVGTRAYRAPETWSDDPYDFSVDLWSLGCILYKVAMGKELFPRVDPRKWVDSWIRGQLAAIGPEILSSSGVDIMTKLICVEPELRLTAQDALRHPWIDPVLAEEAMTSLARRGGKFEITEEIMKPVPENEKSAEEVMMHVDVDRTGGDTKITSTAAETIFEEFDKDVISHLINQKNKNIIIDFRVVNAVAKDKARGNEVMLLLLDREGEDINITSAAIQIIFEVFGKDVISHLIKRKGKDIVIDFNLANAVAKKARGNEVMILLLDREGEDINITSTAIQTIFEEFGKDVISHLIKRKGKDIVIDFNLANAVAKKAGGREVMMLLLDRKGEDIDITSTAIQTIFEEFDKNVISHLIKRKGKDIVIDFKLANAVAKKAGGREVMLLLLDWKGEDIDITSTAAETIFEEFDKDVAIRLITRMGKNIKITWKMVKAASKKEGGKEVIMLLRDRKSDFEISPDAETTISEYLAEKGIAL</sequence>
<organism evidence="16 17">
    <name type="scientific">Aspergillus leporis</name>
    <dbReference type="NCBI Taxonomy" id="41062"/>
    <lineage>
        <taxon>Eukaryota</taxon>
        <taxon>Fungi</taxon>
        <taxon>Dikarya</taxon>
        <taxon>Ascomycota</taxon>
        <taxon>Pezizomycotina</taxon>
        <taxon>Eurotiomycetes</taxon>
        <taxon>Eurotiomycetidae</taxon>
        <taxon>Eurotiales</taxon>
        <taxon>Aspergillaceae</taxon>
        <taxon>Aspergillus</taxon>
        <taxon>Aspergillus subgen. Circumdati</taxon>
    </lineage>
</organism>
<evidence type="ECO:0000313" key="17">
    <source>
        <dbReference type="Proteomes" id="UP000326565"/>
    </source>
</evidence>
<dbReference type="AlphaFoldDB" id="A0A5N5WLX1"/>
<dbReference type="PANTHER" id="PTHR24348">
    <property type="entry name" value="SERINE/THREONINE-PROTEIN KINASE UNC-51-RELATED"/>
    <property type="match status" value="1"/>
</dbReference>
<feature type="compositionally biased region" description="Polar residues" evidence="14">
    <location>
        <begin position="10"/>
        <end position="23"/>
    </location>
</feature>
<dbReference type="GO" id="GO:0000045">
    <property type="term" value="P:autophagosome assembly"/>
    <property type="evidence" value="ECO:0007669"/>
    <property type="project" value="TreeGrafter"/>
</dbReference>
<evidence type="ECO:0000256" key="3">
    <source>
        <dbReference type="ARBA" id="ARBA00018572"/>
    </source>
</evidence>
<evidence type="ECO:0000256" key="7">
    <source>
        <dbReference type="ARBA" id="ARBA00022741"/>
    </source>
</evidence>
<dbReference type="PANTHER" id="PTHR24348:SF22">
    <property type="entry name" value="NON-SPECIFIC SERINE_THREONINE PROTEIN KINASE"/>
    <property type="match status" value="1"/>
</dbReference>
<evidence type="ECO:0000256" key="9">
    <source>
        <dbReference type="ARBA" id="ARBA00022840"/>
    </source>
</evidence>
<dbReference type="InterPro" id="IPR011009">
    <property type="entry name" value="Kinase-like_dom_sf"/>
</dbReference>
<dbReference type="GO" id="GO:0004674">
    <property type="term" value="F:protein serine/threonine kinase activity"/>
    <property type="evidence" value="ECO:0007669"/>
    <property type="project" value="UniProtKB-KW"/>
</dbReference>
<dbReference type="GO" id="GO:0005829">
    <property type="term" value="C:cytosol"/>
    <property type="evidence" value="ECO:0007669"/>
    <property type="project" value="TreeGrafter"/>
</dbReference>
<evidence type="ECO:0000313" key="16">
    <source>
        <dbReference type="EMBL" id="KAB8068697.1"/>
    </source>
</evidence>
<keyword evidence="17" id="KW-1185">Reference proteome</keyword>
<dbReference type="InterPro" id="IPR045269">
    <property type="entry name" value="Atg1-like"/>
</dbReference>
<keyword evidence="9" id="KW-0067">ATP-binding</keyword>
<dbReference type="Gene3D" id="1.20.5.340">
    <property type="match status" value="1"/>
</dbReference>
<evidence type="ECO:0000256" key="13">
    <source>
        <dbReference type="ARBA" id="ARBA00048679"/>
    </source>
</evidence>
<keyword evidence="7" id="KW-0547">Nucleotide-binding</keyword>
<evidence type="ECO:0000256" key="10">
    <source>
        <dbReference type="ARBA" id="ARBA00023006"/>
    </source>
</evidence>
<dbReference type="InterPro" id="IPR055530">
    <property type="entry name" value="DUF7104"/>
</dbReference>
<comment type="catalytic activity">
    <reaction evidence="13">
        <text>L-seryl-[protein] + ATP = O-phospho-L-seryl-[protein] + ADP + H(+)</text>
        <dbReference type="Rhea" id="RHEA:17989"/>
        <dbReference type="Rhea" id="RHEA-COMP:9863"/>
        <dbReference type="Rhea" id="RHEA-COMP:11604"/>
        <dbReference type="ChEBI" id="CHEBI:15378"/>
        <dbReference type="ChEBI" id="CHEBI:29999"/>
        <dbReference type="ChEBI" id="CHEBI:30616"/>
        <dbReference type="ChEBI" id="CHEBI:83421"/>
        <dbReference type="ChEBI" id="CHEBI:456216"/>
        <dbReference type="EC" id="2.7.11.1"/>
    </reaction>
</comment>
<keyword evidence="10" id="KW-0072">Autophagy</keyword>
<evidence type="ECO:0000259" key="15">
    <source>
        <dbReference type="PROSITE" id="PS50011"/>
    </source>
</evidence>
<evidence type="ECO:0000256" key="8">
    <source>
        <dbReference type="ARBA" id="ARBA00022777"/>
    </source>
</evidence>
<dbReference type="InterPro" id="IPR008271">
    <property type="entry name" value="Ser/Thr_kinase_AS"/>
</dbReference>
<evidence type="ECO:0000256" key="2">
    <source>
        <dbReference type="ARBA" id="ARBA00012513"/>
    </source>
</evidence>
<dbReference type="Pfam" id="PF00069">
    <property type="entry name" value="Pkinase"/>
    <property type="match status" value="1"/>
</dbReference>
<keyword evidence="5" id="KW-0723">Serine/threonine-protein kinase</keyword>
<evidence type="ECO:0000256" key="5">
    <source>
        <dbReference type="ARBA" id="ARBA00022527"/>
    </source>
</evidence>
<dbReference type="PROSITE" id="PS50011">
    <property type="entry name" value="PROTEIN_KINASE_DOM"/>
    <property type="match status" value="1"/>
</dbReference>
<gene>
    <name evidence="16" type="ORF">BDV29DRAFT_65159</name>
</gene>
<protein>
    <recommendedName>
        <fullName evidence="3">Serine/threonine-protein kinase ATG1</fullName>
        <ecNumber evidence="2">2.7.11.1</ecNumber>
    </recommendedName>
    <alternativeName>
        <fullName evidence="11">Autophagy-related protein 1</fullName>
    </alternativeName>
    <alternativeName>
        <fullName evidence="4">Serine/threonine-protein kinase atg1</fullName>
    </alternativeName>
</protein>
<dbReference type="SUPFAM" id="SSF56112">
    <property type="entry name" value="Protein kinase-like (PK-like)"/>
    <property type="match status" value="1"/>
</dbReference>
<keyword evidence="8 16" id="KW-0418">Kinase</keyword>
<evidence type="ECO:0000256" key="4">
    <source>
        <dbReference type="ARBA" id="ARBA00019599"/>
    </source>
</evidence>
<keyword evidence="6" id="KW-0808">Transferase</keyword>
<dbReference type="EC" id="2.7.11.1" evidence="2"/>
<dbReference type="GO" id="GO:0005776">
    <property type="term" value="C:autophagosome"/>
    <property type="evidence" value="ECO:0007669"/>
    <property type="project" value="TreeGrafter"/>
</dbReference>
<dbReference type="GO" id="GO:0034045">
    <property type="term" value="C:phagophore assembly site membrane"/>
    <property type="evidence" value="ECO:0007669"/>
    <property type="project" value="UniProtKB-SubCell"/>
</dbReference>
<feature type="region of interest" description="Disordered" evidence="14">
    <location>
        <begin position="10"/>
        <end position="34"/>
    </location>
</feature>
<dbReference type="Proteomes" id="UP000326565">
    <property type="component" value="Unassembled WGS sequence"/>
</dbReference>
<accession>A0A5N5WLX1</accession>
<dbReference type="GO" id="GO:0010506">
    <property type="term" value="P:regulation of autophagy"/>
    <property type="evidence" value="ECO:0007669"/>
    <property type="project" value="InterPro"/>
</dbReference>
<evidence type="ECO:0000256" key="11">
    <source>
        <dbReference type="ARBA" id="ARBA00030237"/>
    </source>
</evidence>
<comment type="subcellular location">
    <subcellularLocation>
        <location evidence="1">Preautophagosomal structure membrane</location>
        <topology evidence="1">Peripheral membrane protein</topology>
    </subcellularLocation>
</comment>
<dbReference type="PROSITE" id="PS00108">
    <property type="entry name" value="PROTEIN_KINASE_ST"/>
    <property type="match status" value="1"/>
</dbReference>
<reference evidence="16 17" key="1">
    <citation type="submission" date="2019-04" db="EMBL/GenBank/DDBJ databases">
        <title>Friends and foes A comparative genomics study of 23 Aspergillus species from section Flavi.</title>
        <authorList>
            <consortium name="DOE Joint Genome Institute"/>
            <person name="Kjaerbolling I."/>
            <person name="Vesth T."/>
            <person name="Frisvad J.C."/>
            <person name="Nybo J.L."/>
            <person name="Theobald S."/>
            <person name="Kildgaard S."/>
            <person name="Isbrandt T."/>
            <person name="Kuo A."/>
            <person name="Sato A."/>
            <person name="Lyhne E.K."/>
            <person name="Kogle M.E."/>
            <person name="Wiebenga A."/>
            <person name="Kun R.S."/>
            <person name="Lubbers R.J."/>
            <person name="Makela M.R."/>
            <person name="Barry K."/>
            <person name="Chovatia M."/>
            <person name="Clum A."/>
            <person name="Daum C."/>
            <person name="Haridas S."/>
            <person name="He G."/>
            <person name="LaButti K."/>
            <person name="Lipzen A."/>
            <person name="Mondo S."/>
            <person name="Riley R."/>
            <person name="Salamov A."/>
            <person name="Simmons B.A."/>
            <person name="Magnuson J.K."/>
            <person name="Henrissat B."/>
            <person name="Mortensen U.H."/>
            <person name="Larsen T.O."/>
            <person name="Devries R.P."/>
            <person name="Grigoriev I.V."/>
            <person name="Machida M."/>
            <person name="Baker S.E."/>
            <person name="Andersen M.R."/>
        </authorList>
    </citation>
    <scope>NUCLEOTIDE SEQUENCE [LARGE SCALE GENOMIC DNA]</scope>
    <source>
        <strain evidence="16 17">CBS 151.66</strain>
    </source>
</reference>
<dbReference type="GO" id="GO:0005524">
    <property type="term" value="F:ATP binding"/>
    <property type="evidence" value="ECO:0007669"/>
    <property type="project" value="UniProtKB-KW"/>
</dbReference>
<dbReference type="InterPro" id="IPR000719">
    <property type="entry name" value="Prot_kinase_dom"/>
</dbReference>
<dbReference type="SMART" id="SM00220">
    <property type="entry name" value="S_TKc"/>
    <property type="match status" value="1"/>
</dbReference>
<dbReference type="CDD" id="cd00180">
    <property type="entry name" value="PKc"/>
    <property type="match status" value="1"/>
</dbReference>
<evidence type="ECO:0000256" key="6">
    <source>
        <dbReference type="ARBA" id="ARBA00022679"/>
    </source>
</evidence>
<dbReference type="OrthoDB" id="10252171at2759"/>
<evidence type="ECO:0000256" key="1">
    <source>
        <dbReference type="ARBA" id="ARBA00004623"/>
    </source>
</evidence>
<feature type="domain" description="Protein kinase" evidence="15">
    <location>
        <begin position="58"/>
        <end position="318"/>
    </location>
</feature>
<evidence type="ECO:0000256" key="14">
    <source>
        <dbReference type="SAM" id="MobiDB-lite"/>
    </source>
</evidence>
<dbReference type="Pfam" id="PF23397">
    <property type="entry name" value="DUF7104"/>
    <property type="match status" value="5"/>
</dbReference>
<name>A0A5N5WLX1_9EURO</name>
<evidence type="ECO:0000256" key="12">
    <source>
        <dbReference type="ARBA" id="ARBA00047899"/>
    </source>
</evidence>
<comment type="catalytic activity">
    <reaction evidence="12">
        <text>L-threonyl-[protein] + ATP = O-phospho-L-threonyl-[protein] + ADP + H(+)</text>
        <dbReference type="Rhea" id="RHEA:46608"/>
        <dbReference type="Rhea" id="RHEA-COMP:11060"/>
        <dbReference type="Rhea" id="RHEA-COMP:11605"/>
        <dbReference type="ChEBI" id="CHEBI:15378"/>
        <dbReference type="ChEBI" id="CHEBI:30013"/>
        <dbReference type="ChEBI" id="CHEBI:30616"/>
        <dbReference type="ChEBI" id="CHEBI:61977"/>
        <dbReference type="ChEBI" id="CHEBI:456216"/>
        <dbReference type="EC" id="2.7.11.1"/>
    </reaction>
</comment>
<proteinExistence type="predicted"/>
<dbReference type="Gene3D" id="1.10.510.10">
    <property type="entry name" value="Transferase(Phosphotransferase) domain 1"/>
    <property type="match status" value="1"/>
</dbReference>
<dbReference type="EMBL" id="ML732378">
    <property type="protein sequence ID" value="KAB8068697.1"/>
    <property type="molecule type" value="Genomic_DNA"/>
</dbReference>